<dbReference type="InterPro" id="IPR036460">
    <property type="entry name" value="Cu_amine_oxidase_C_sf"/>
</dbReference>
<name>A0AAW1XB28_RUBAR</name>
<comment type="caution">
    <text evidence="4">The sequence shown here is derived from an EMBL/GenBank/DDBJ whole genome shotgun (WGS) entry which is preliminary data.</text>
</comment>
<dbReference type="PANTHER" id="PTHR10638">
    <property type="entry name" value="COPPER AMINE OXIDASE"/>
    <property type="match status" value="1"/>
</dbReference>
<feature type="modified residue" description="2',4',5'-topaquinone" evidence="1">
    <location>
        <position position="30"/>
    </location>
</feature>
<keyword evidence="5" id="KW-1185">Reference proteome</keyword>
<gene>
    <name evidence="4" type="ORF">M0R45_020544</name>
</gene>
<accession>A0AAW1XB28</accession>
<dbReference type="GO" id="GO:0009308">
    <property type="term" value="P:amine metabolic process"/>
    <property type="evidence" value="ECO:0007669"/>
    <property type="project" value="UniProtKB-UniRule"/>
</dbReference>
<dbReference type="EC" id="1.4.3.-" evidence="2"/>
<dbReference type="GO" id="GO:0048038">
    <property type="term" value="F:quinone binding"/>
    <property type="evidence" value="ECO:0007669"/>
    <property type="project" value="InterPro"/>
</dbReference>
<organism evidence="4 5">
    <name type="scientific">Rubus argutus</name>
    <name type="common">Southern blackberry</name>
    <dbReference type="NCBI Taxonomy" id="59490"/>
    <lineage>
        <taxon>Eukaryota</taxon>
        <taxon>Viridiplantae</taxon>
        <taxon>Streptophyta</taxon>
        <taxon>Embryophyta</taxon>
        <taxon>Tracheophyta</taxon>
        <taxon>Spermatophyta</taxon>
        <taxon>Magnoliopsida</taxon>
        <taxon>eudicotyledons</taxon>
        <taxon>Gunneridae</taxon>
        <taxon>Pentapetalae</taxon>
        <taxon>rosids</taxon>
        <taxon>fabids</taxon>
        <taxon>Rosales</taxon>
        <taxon>Rosaceae</taxon>
        <taxon>Rosoideae</taxon>
        <taxon>Rosoideae incertae sedis</taxon>
        <taxon>Rubus</taxon>
    </lineage>
</organism>
<proteinExistence type="inferred from homology"/>
<dbReference type="GO" id="GO:0005507">
    <property type="term" value="F:copper ion binding"/>
    <property type="evidence" value="ECO:0007669"/>
    <property type="project" value="InterPro"/>
</dbReference>
<comment type="PTM">
    <text evidence="1 2">Topaquinone (TPQ) is generated by copper-dependent autoxidation of a specific tyrosyl residue.</text>
</comment>
<dbReference type="Proteomes" id="UP001457282">
    <property type="component" value="Unassembled WGS sequence"/>
</dbReference>
<evidence type="ECO:0000259" key="3">
    <source>
        <dbReference type="Pfam" id="PF01179"/>
    </source>
</evidence>
<evidence type="ECO:0000256" key="1">
    <source>
        <dbReference type="PIRSR" id="PIRSR600269-51"/>
    </source>
</evidence>
<dbReference type="EMBL" id="JBEDUW010000004">
    <property type="protein sequence ID" value="KAK9933344.1"/>
    <property type="molecule type" value="Genomic_DNA"/>
</dbReference>
<feature type="domain" description="Copper amine oxidase catalytic" evidence="3">
    <location>
        <begin position="27"/>
        <end position="77"/>
    </location>
</feature>
<keyword evidence="2" id="KW-0186">Copper</keyword>
<evidence type="ECO:0000256" key="2">
    <source>
        <dbReference type="RuleBase" id="RU000672"/>
    </source>
</evidence>
<dbReference type="GO" id="GO:0008131">
    <property type="term" value="F:primary methylamine oxidase activity"/>
    <property type="evidence" value="ECO:0007669"/>
    <property type="project" value="InterPro"/>
</dbReference>
<dbReference type="PANTHER" id="PTHR10638:SF87">
    <property type="entry name" value="AMINE OXIDASE [COPPER-CONTAINING] ALPHA 2, PEROXISOMAL-RELATED"/>
    <property type="match status" value="1"/>
</dbReference>
<comment type="similarity">
    <text evidence="2">Belongs to the copper/topaquinone oxidase family.</text>
</comment>
<dbReference type="Pfam" id="PF01179">
    <property type="entry name" value="Cu_amine_oxid"/>
    <property type="match status" value="1"/>
</dbReference>
<dbReference type="InterPro" id="IPR000269">
    <property type="entry name" value="Cu_amine_oxidase"/>
</dbReference>
<keyword evidence="1 2" id="KW-0801">TPQ</keyword>
<dbReference type="InterPro" id="IPR015798">
    <property type="entry name" value="Cu_amine_oxidase_C"/>
</dbReference>
<dbReference type="Gene3D" id="2.70.98.20">
    <property type="entry name" value="Copper amine oxidase, catalytic domain"/>
    <property type="match status" value="1"/>
</dbReference>
<keyword evidence="2" id="KW-0479">Metal-binding</keyword>
<dbReference type="SUPFAM" id="SSF49998">
    <property type="entry name" value="Amine oxidase catalytic domain"/>
    <property type="match status" value="1"/>
</dbReference>
<sequence length="79" mass="9116">MPRCRYIFFSSYRYISTDISVTNDILIFDYDYIIDWEFKASGSIKMEVGLTGVVEIEAVAYTHTNQIEEEVYGTVVADI</sequence>
<evidence type="ECO:0000313" key="4">
    <source>
        <dbReference type="EMBL" id="KAK9933344.1"/>
    </source>
</evidence>
<evidence type="ECO:0000313" key="5">
    <source>
        <dbReference type="Proteomes" id="UP001457282"/>
    </source>
</evidence>
<reference evidence="4 5" key="1">
    <citation type="journal article" date="2023" name="G3 (Bethesda)">
        <title>A chromosome-length genome assembly and annotation of blackberry (Rubus argutus, cv. 'Hillquist').</title>
        <authorList>
            <person name="Bruna T."/>
            <person name="Aryal R."/>
            <person name="Dudchenko O."/>
            <person name="Sargent D.J."/>
            <person name="Mead D."/>
            <person name="Buti M."/>
            <person name="Cavallini A."/>
            <person name="Hytonen T."/>
            <person name="Andres J."/>
            <person name="Pham M."/>
            <person name="Weisz D."/>
            <person name="Mascagni F."/>
            <person name="Usai G."/>
            <person name="Natali L."/>
            <person name="Bassil N."/>
            <person name="Fernandez G.E."/>
            <person name="Lomsadze A."/>
            <person name="Armour M."/>
            <person name="Olukolu B."/>
            <person name="Poorten T."/>
            <person name="Britton C."/>
            <person name="Davik J."/>
            <person name="Ashrafi H."/>
            <person name="Aiden E.L."/>
            <person name="Borodovsky M."/>
            <person name="Worthington M."/>
        </authorList>
    </citation>
    <scope>NUCLEOTIDE SEQUENCE [LARGE SCALE GENOMIC DNA]</scope>
    <source>
        <strain evidence="4">PI 553951</strain>
    </source>
</reference>
<protein>
    <recommendedName>
        <fullName evidence="2">Amine oxidase</fullName>
        <ecNumber evidence="2">1.4.3.-</ecNumber>
    </recommendedName>
</protein>
<dbReference type="AlphaFoldDB" id="A0AAW1XB28"/>
<keyword evidence="2" id="KW-0560">Oxidoreductase</keyword>
<comment type="cofactor">
    <cofactor evidence="2">
        <name>Cu cation</name>
        <dbReference type="ChEBI" id="CHEBI:23378"/>
    </cofactor>
    <text evidence="2">Contains 1 topaquinone per subunit.</text>
</comment>